<keyword evidence="2" id="KW-1185">Reference proteome</keyword>
<reference evidence="1 2" key="1">
    <citation type="submission" date="2018-06" db="EMBL/GenBank/DDBJ databases">
        <title>Comparative genomics reveals the genomic features of Rhizophagus irregularis, R. cerebriforme, R. diaphanum and Gigaspora rosea, and their symbiotic lifestyle signature.</title>
        <authorList>
            <person name="Morin E."/>
            <person name="San Clemente H."/>
            <person name="Chen E.C.H."/>
            <person name="De La Providencia I."/>
            <person name="Hainaut M."/>
            <person name="Kuo A."/>
            <person name="Kohler A."/>
            <person name="Murat C."/>
            <person name="Tang N."/>
            <person name="Roy S."/>
            <person name="Loubradou J."/>
            <person name="Henrissat B."/>
            <person name="Grigoriev I.V."/>
            <person name="Corradi N."/>
            <person name="Roux C."/>
            <person name="Martin F.M."/>
        </authorList>
    </citation>
    <scope>NUCLEOTIDE SEQUENCE [LARGE SCALE GENOMIC DNA]</scope>
    <source>
        <strain evidence="1 2">DAOM 227022</strain>
    </source>
</reference>
<protein>
    <submittedName>
        <fullName evidence="1">Uncharacterized protein</fullName>
    </submittedName>
</protein>
<name>A0A397SYB0_9GLOM</name>
<comment type="caution">
    <text evidence="1">The sequence shown here is derived from an EMBL/GenBank/DDBJ whole genome shotgun (WGS) entry which is preliminary data.</text>
</comment>
<accession>A0A397SYB0</accession>
<evidence type="ECO:0000313" key="2">
    <source>
        <dbReference type="Proteomes" id="UP000265703"/>
    </source>
</evidence>
<dbReference type="AlphaFoldDB" id="A0A397SYB0"/>
<organism evidence="1 2">
    <name type="scientific">Glomus cerebriforme</name>
    <dbReference type="NCBI Taxonomy" id="658196"/>
    <lineage>
        <taxon>Eukaryota</taxon>
        <taxon>Fungi</taxon>
        <taxon>Fungi incertae sedis</taxon>
        <taxon>Mucoromycota</taxon>
        <taxon>Glomeromycotina</taxon>
        <taxon>Glomeromycetes</taxon>
        <taxon>Glomerales</taxon>
        <taxon>Glomeraceae</taxon>
        <taxon>Glomus</taxon>
    </lineage>
</organism>
<sequence>MSSNLLSEPVTTSKDENFLINFLKDFYRMIIETNDFNNFEKISIEWINSYFEINDSKYLKKVVI</sequence>
<gene>
    <name evidence="1" type="ORF">C1645_822530</name>
</gene>
<dbReference type="OrthoDB" id="10326237at2759"/>
<evidence type="ECO:0000313" key="1">
    <source>
        <dbReference type="EMBL" id="RIA91048.1"/>
    </source>
</evidence>
<dbReference type="Proteomes" id="UP000265703">
    <property type="component" value="Unassembled WGS sequence"/>
</dbReference>
<dbReference type="EMBL" id="QKYT01000163">
    <property type="protein sequence ID" value="RIA91048.1"/>
    <property type="molecule type" value="Genomic_DNA"/>
</dbReference>
<proteinExistence type="predicted"/>